<proteinExistence type="predicted"/>
<accession>A0AA38VZH2</accession>
<sequence>MIEFLTVARGQPTDHVLRMPTIPGITRADVNTLHGRLATPLSWRRLVRPRCPSIQRKPTPMEQIGRFSPSSTRTRPIFVSFTLPPFVQI</sequence>
<evidence type="ECO:0000313" key="2">
    <source>
        <dbReference type="Proteomes" id="UP001174691"/>
    </source>
</evidence>
<keyword evidence="2" id="KW-1185">Reference proteome</keyword>
<dbReference type="AlphaFoldDB" id="A0AA38VZH2"/>
<evidence type="ECO:0000313" key="1">
    <source>
        <dbReference type="EMBL" id="KAJ9160879.1"/>
    </source>
</evidence>
<organism evidence="1 2">
    <name type="scientific">Coniochaeta hoffmannii</name>
    <dbReference type="NCBI Taxonomy" id="91930"/>
    <lineage>
        <taxon>Eukaryota</taxon>
        <taxon>Fungi</taxon>
        <taxon>Dikarya</taxon>
        <taxon>Ascomycota</taxon>
        <taxon>Pezizomycotina</taxon>
        <taxon>Sordariomycetes</taxon>
        <taxon>Sordariomycetidae</taxon>
        <taxon>Coniochaetales</taxon>
        <taxon>Coniochaetaceae</taxon>
        <taxon>Coniochaeta</taxon>
    </lineage>
</organism>
<dbReference type="Proteomes" id="UP001174691">
    <property type="component" value="Unassembled WGS sequence"/>
</dbReference>
<dbReference type="EMBL" id="JANBVN010000030">
    <property type="protein sequence ID" value="KAJ9160879.1"/>
    <property type="molecule type" value="Genomic_DNA"/>
</dbReference>
<reference evidence="1" key="1">
    <citation type="submission" date="2022-07" db="EMBL/GenBank/DDBJ databases">
        <title>Fungi with potential for degradation of polypropylene.</title>
        <authorList>
            <person name="Gostincar C."/>
        </authorList>
    </citation>
    <scope>NUCLEOTIDE SEQUENCE</scope>
    <source>
        <strain evidence="1">EXF-13287</strain>
    </source>
</reference>
<name>A0AA38VZH2_9PEZI</name>
<gene>
    <name evidence="1" type="ORF">NKR19_g2851</name>
</gene>
<comment type="caution">
    <text evidence="1">The sequence shown here is derived from an EMBL/GenBank/DDBJ whole genome shotgun (WGS) entry which is preliminary data.</text>
</comment>
<protein>
    <submittedName>
        <fullName evidence="1">Uncharacterized protein</fullName>
    </submittedName>
</protein>